<dbReference type="InterPro" id="IPR036291">
    <property type="entry name" value="NAD(P)-bd_dom_sf"/>
</dbReference>
<accession>A0A9Q8SRZ5</accession>
<sequence length="419" mass="46580">MMLQTSSAVAPESTSIDLRLKVTADKTHCLRTMFRRHHVEPESPTHLTEINNTDTHQVSTTELSMSFIENPAVPKGSIAVITGANGYIASHIADQFIRYGYKVRGTVRNPKKSAWLVPHFEKKYGVGKFELHVVPDMQVDGAYDEAIKGASIFVHTATVIDFNGDPAEVIGGAVKCGMVAIEAAYKEPNMKRFILTSSASTLMPLKKENFFALKGQTVDVDTFGHDAKELAWAPPPWGVEHGGAIYGASKMEQEQNIWKFYEENKSNRPDIVVNSIVPDFNFGRSIDPSQTGGSSSFGLIVELFEGKTLPELWHLPHFFIDVEDDAALHVAAALLPDVEGERIFAFAYPMNWDIILDILRKQNPGRKFADNFHNDEYPVTVKPIARAESLLKRLGRPGWISLEQSIATNTERLKTLDIA</sequence>
<evidence type="ECO:0000313" key="4">
    <source>
        <dbReference type="EMBL" id="UQC81497.1"/>
    </source>
</evidence>
<name>A0A9Q8SRZ5_9PEZI</name>
<organism evidence="4 5">
    <name type="scientific">Colletotrichum lupini</name>
    <dbReference type="NCBI Taxonomy" id="145971"/>
    <lineage>
        <taxon>Eukaryota</taxon>
        <taxon>Fungi</taxon>
        <taxon>Dikarya</taxon>
        <taxon>Ascomycota</taxon>
        <taxon>Pezizomycotina</taxon>
        <taxon>Sordariomycetes</taxon>
        <taxon>Hypocreomycetidae</taxon>
        <taxon>Glomerellales</taxon>
        <taxon>Glomerellaceae</taxon>
        <taxon>Colletotrichum</taxon>
        <taxon>Colletotrichum acutatum species complex</taxon>
    </lineage>
</organism>
<evidence type="ECO:0000256" key="2">
    <source>
        <dbReference type="ARBA" id="ARBA00023445"/>
    </source>
</evidence>
<dbReference type="Gene3D" id="3.40.50.720">
    <property type="entry name" value="NAD(P)-binding Rossmann-like Domain"/>
    <property type="match status" value="1"/>
</dbReference>
<dbReference type="AlphaFoldDB" id="A0A9Q8SRZ5"/>
<dbReference type="InterPro" id="IPR050425">
    <property type="entry name" value="NAD(P)_dehydrat-like"/>
</dbReference>
<comment type="similarity">
    <text evidence="2">Belongs to the NAD(P)-dependent epimerase/dehydratase family. Dihydroflavonol-4-reductase subfamily.</text>
</comment>
<dbReference type="KEGG" id="clup:CLUP02_06983"/>
<dbReference type="InterPro" id="IPR001509">
    <property type="entry name" value="Epimerase_deHydtase"/>
</dbReference>
<dbReference type="PANTHER" id="PTHR10366">
    <property type="entry name" value="NAD DEPENDENT EPIMERASE/DEHYDRATASE"/>
    <property type="match status" value="1"/>
</dbReference>
<protein>
    <submittedName>
        <fullName evidence="4">NAD dependent epimerase/dehydratase</fullName>
    </submittedName>
</protein>
<dbReference type="RefSeq" id="XP_049143123.1">
    <property type="nucleotide sequence ID" value="XM_049285980.1"/>
</dbReference>
<feature type="domain" description="NAD-dependent epimerase/dehydratase" evidence="3">
    <location>
        <begin position="80"/>
        <end position="201"/>
    </location>
</feature>
<evidence type="ECO:0000259" key="3">
    <source>
        <dbReference type="Pfam" id="PF01370"/>
    </source>
</evidence>
<dbReference type="GO" id="GO:0016616">
    <property type="term" value="F:oxidoreductase activity, acting on the CH-OH group of donors, NAD or NADP as acceptor"/>
    <property type="evidence" value="ECO:0007669"/>
    <property type="project" value="TreeGrafter"/>
</dbReference>
<dbReference type="PANTHER" id="PTHR10366:SF562">
    <property type="entry name" value="ALDEHYDE REDUCTASE II (AFU_ORTHOLOGUE AFUA_1G11360)"/>
    <property type="match status" value="1"/>
</dbReference>
<evidence type="ECO:0000313" key="5">
    <source>
        <dbReference type="Proteomes" id="UP000830671"/>
    </source>
</evidence>
<keyword evidence="1" id="KW-0560">Oxidoreductase</keyword>
<dbReference type="EMBL" id="CP019475">
    <property type="protein sequence ID" value="UQC81497.1"/>
    <property type="molecule type" value="Genomic_DNA"/>
</dbReference>
<proteinExistence type="inferred from homology"/>
<reference evidence="4" key="1">
    <citation type="journal article" date="2021" name="Mol. Plant Microbe Interact.">
        <title>Complete Genome Sequence of the Plant-Pathogenic Fungus Colletotrichum lupini.</title>
        <authorList>
            <person name="Baroncelli R."/>
            <person name="Pensec F."/>
            <person name="Da Lio D."/>
            <person name="Boufleur T."/>
            <person name="Vicente I."/>
            <person name="Sarrocco S."/>
            <person name="Picot A."/>
            <person name="Baraldi E."/>
            <person name="Sukno S."/>
            <person name="Thon M."/>
            <person name="Le Floch G."/>
        </authorList>
    </citation>
    <scope>NUCLEOTIDE SEQUENCE</scope>
    <source>
        <strain evidence="4">IMI 504893</strain>
    </source>
</reference>
<keyword evidence="5" id="KW-1185">Reference proteome</keyword>
<dbReference type="Proteomes" id="UP000830671">
    <property type="component" value="Chromosome 3"/>
</dbReference>
<gene>
    <name evidence="4" type="ORF">CLUP02_06983</name>
</gene>
<evidence type="ECO:0000256" key="1">
    <source>
        <dbReference type="ARBA" id="ARBA00023002"/>
    </source>
</evidence>
<dbReference type="Pfam" id="PF01370">
    <property type="entry name" value="Epimerase"/>
    <property type="match status" value="1"/>
</dbReference>
<dbReference type="GeneID" id="73340990"/>
<dbReference type="SUPFAM" id="SSF51735">
    <property type="entry name" value="NAD(P)-binding Rossmann-fold domains"/>
    <property type="match status" value="1"/>
</dbReference>